<dbReference type="Pfam" id="PF00269">
    <property type="entry name" value="SASP"/>
    <property type="match status" value="1"/>
</dbReference>
<organism evidence="2 3">
    <name type="scientific">Natronincola peptidivorans</name>
    <dbReference type="NCBI Taxonomy" id="426128"/>
    <lineage>
        <taxon>Bacteria</taxon>
        <taxon>Bacillati</taxon>
        <taxon>Bacillota</taxon>
        <taxon>Clostridia</taxon>
        <taxon>Peptostreptococcales</taxon>
        <taxon>Natronincolaceae</taxon>
        <taxon>Natronincola</taxon>
    </lineage>
</organism>
<dbReference type="Gene3D" id="6.10.10.80">
    <property type="entry name" value="Small, acid-soluble spore protein, alpha/beta type-like"/>
    <property type="match status" value="1"/>
</dbReference>
<protein>
    <submittedName>
        <fullName evidence="2">Small, acid-soluble spore protein, alpha/beta type</fullName>
    </submittedName>
</protein>
<sequence>MHKKRKKTEIDEKKIIDENYEIAKELGIDRSDIPSPIAGYYGGAIGGIMTTQLIDMGKKDLVHKYKKK</sequence>
<evidence type="ECO:0000256" key="1">
    <source>
        <dbReference type="ARBA" id="ARBA00003863"/>
    </source>
</evidence>
<comment type="function">
    <text evidence="1">SASP are bound to spore DNA. They are double-stranded DNA-binding proteins that cause DNA to change to an a-like conformation. They protect the DNA backbone from chemical and enzymatic cleavage and are thus involved in dormant spore's high resistance to UV light.</text>
</comment>
<dbReference type="Proteomes" id="UP000199568">
    <property type="component" value="Unassembled WGS sequence"/>
</dbReference>
<evidence type="ECO:0000313" key="3">
    <source>
        <dbReference type="Proteomes" id="UP000199568"/>
    </source>
</evidence>
<dbReference type="RefSeq" id="WP_090443142.1">
    <property type="nucleotide sequence ID" value="NZ_FOHU01000008.1"/>
</dbReference>
<gene>
    <name evidence="2" type="ORF">SAMN05660297_02008</name>
</gene>
<accession>A0A1I0DIL9</accession>
<keyword evidence="3" id="KW-1185">Reference proteome</keyword>
<evidence type="ECO:0000313" key="2">
    <source>
        <dbReference type="EMBL" id="SET32302.1"/>
    </source>
</evidence>
<dbReference type="InterPro" id="IPR001448">
    <property type="entry name" value="SASP_alpha/beta-type"/>
</dbReference>
<proteinExistence type="predicted"/>
<dbReference type="InterPro" id="IPR038300">
    <property type="entry name" value="SASP_sf_alpha/beta"/>
</dbReference>
<name>A0A1I0DIL9_9FIRM</name>
<dbReference type="AlphaFoldDB" id="A0A1I0DIL9"/>
<dbReference type="EMBL" id="FOHU01000008">
    <property type="protein sequence ID" value="SET32302.1"/>
    <property type="molecule type" value="Genomic_DNA"/>
</dbReference>
<reference evidence="2 3" key="1">
    <citation type="submission" date="2016-10" db="EMBL/GenBank/DDBJ databases">
        <authorList>
            <person name="de Groot N.N."/>
        </authorList>
    </citation>
    <scope>NUCLEOTIDE SEQUENCE [LARGE SCALE GENOMIC DNA]</scope>
    <source>
        <strain evidence="2 3">DSM 18979</strain>
    </source>
</reference>